<dbReference type="PATRIC" id="fig|582680.7.peg.1171"/>
<evidence type="ECO:0000256" key="2">
    <source>
        <dbReference type="SAM" id="Phobius"/>
    </source>
</evidence>
<keyword evidence="2" id="KW-0472">Membrane</keyword>
<accession>A0A0F0L3V3</accession>
<organism evidence="3 4">
    <name type="scientific">Microbacterium azadirachtae</name>
    <dbReference type="NCBI Taxonomy" id="582680"/>
    <lineage>
        <taxon>Bacteria</taxon>
        <taxon>Bacillati</taxon>
        <taxon>Actinomycetota</taxon>
        <taxon>Actinomycetes</taxon>
        <taxon>Micrococcales</taxon>
        <taxon>Microbacteriaceae</taxon>
        <taxon>Microbacterium</taxon>
    </lineage>
</organism>
<keyword evidence="2" id="KW-0812">Transmembrane</keyword>
<evidence type="ECO:0000313" key="3">
    <source>
        <dbReference type="EMBL" id="KJL26196.1"/>
    </source>
</evidence>
<dbReference type="EMBL" id="JYIT01000066">
    <property type="protein sequence ID" value="KJL26196.1"/>
    <property type="molecule type" value="Genomic_DNA"/>
</dbReference>
<evidence type="ECO:0000256" key="1">
    <source>
        <dbReference type="SAM" id="MobiDB-lite"/>
    </source>
</evidence>
<reference evidence="3 4" key="1">
    <citation type="submission" date="2015-02" db="EMBL/GenBank/DDBJ databases">
        <title>Draft genome sequences of ten Microbacterium spp. with emphasis on heavy metal contaminated environments.</title>
        <authorList>
            <person name="Corretto E."/>
        </authorList>
    </citation>
    <scope>NUCLEOTIDE SEQUENCE [LARGE SCALE GENOMIC DNA]</scope>
    <source>
        <strain evidence="3 4">DSM 23848</strain>
    </source>
</reference>
<keyword evidence="4" id="KW-1185">Reference proteome</keyword>
<name>A0A0F0L3V3_9MICO</name>
<protein>
    <recommendedName>
        <fullName evidence="5">TadE-like protein</fullName>
    </recommendedName>
</protein>
<comment type="caution">
    <text evidence="3">The sequence shown here is derived from an EMBL/GenBank/DDBJ whole genome shotgun (WGS) entry which is preliminary data.</text>
</comment>
<evidence type="ECO:0008006" key="5">
    <source>
        <dbReference type="Google" id="ProtNLM"/>
    </source>
</evidence>
<gene>
    <name evidence="3" type="ORF">RL72_01131</name>
</gene>
<proteinExistence type="predicted"/>
<sequence>MLLWSRSRQVPEPRGATPERGPLGGDQGSAALEFIGLGVVLLVPLVYLVLALGAIQGQLLGVESAARHAARTMSGASDEGDAAARADATVQSAIEEYGMDPGSVQVTIRCAPEGAGCPSAGATVVVTVTAKVPLPLVPSVFGLDRMGTVPVQASSAYKVSRTWTGG</sequence>
<dbReference type="AlphaFoldDB" id="A0A0F0L3V3"/>
<feature type="transmembrane region" description="Helical" evidence="2">
    <location>
        <begin position="34"/>
        <end position="55"/>
    </location>
</feature>
<feature type="region of interest" description="Disordered" evidence="1">
    <location>
        <begin position="1"/>
        <end position="24"/>
    </location>
</feature>
<dbReference type="RefSeq" id="WP_248700390.1">
    <property type="nucleotide sequence ID" value="NZ_JYIT01000066.1"/>
</dbReference>
<evidence type="ECO:0000313" key="4">
    <source>
        <dbReference type="Proteomes" id="UP000033448"/>
    </source>
</evidence>
<keyword evidence="2" id="KW-1133">Transmembrane helix</keyword>
<dbReference type="Proteomes" id="UP000033448">
    <property type="component" value="Unassembled WGS sequence"/>
</dbReference>